<dbReference type="EMBL" id="KN837111">
    <property type="protein sequence ID" value="KIJ45724.1"/>
    <property type="molecule type" value="Genomic_DNA"/>
</dbReference>
<keyword evidence="2" id="KW-1185">Reference proteome</keyword>
<gene>
    <name evidence="1" type="ORF">M422DRAFT_67159</name>
</gene>
<evidence type="ECO:0000313" key="2">
    <source>
        <dbReference type="Proteomes" id="UP000054279"/>
    </source>
</evidence>
<proteinExistence type="predicted"/>
<evidence type="ECO:0000313" key="1">
    <source>
        <dbReference type="EMBL" id="KIJ45724.1"/>
    </source>
</evidence>
<protein>
    <submittedName>
        <fullName evidence="1">Unplaced genomic scaffold SPHSTscaffold_36, whole genome shotgun sequence</fullName>
    </submittedName>
</protein>
<dbReference type="OrthoDB" id="2994667at2759"/>
<dbReference type="InterPro" id="IPR027796">
    <property type="entry name" value="OTT_1508_deam-like"/>
</dbReference>
<name>A0A0C9VFD7_SPHS4</name>
<sequence>MAQHGPPQPGCRVQMPIRHVIDTCQEFLRGPRLLEYKGVRKSNLEKAKQIRIDFATHTLLPVIVENTYEKLLHPLPQLYAEFTHFWGILQSKPKTWIENTDDAAYLKRVEELSASVNHILSNYDEDTEPPHEALTQCILECWTMSQKECDSLIYVWLVFMNAGYADPMAKRAAEQTGNKWWKDEVEDEIQGDECFETFAKGKRLPVSALSPVLRLIGHFAQYMESALAITTGLISFSTRNTIRTIDISIIIPHHPYLIGPSPFRYLPLQDSASESRCRLHVHAEVQLALFYASHPSKKPFHNLMGLSHHACYACDLFLKFLQAADDSDRYTQEAAGPPIRILYRGTSCRVYNNWSFPILPQSEELSVDDEKRLENRLKLISEDMIVEMAVESEKLKQKLAMK</sequence>
<organism evidence="1 2">
    <name type="scientific">Sphaerobolus stellatus (strain SS14)</name>
    <dbReference type="NCBI Taxonomy" id="990650"/>
    <lineage>
        <taxon>Eukaryota</taxon>
        <taxon>Fungi</taxon>
        <taxon>Dikarya</taxon>
        <taxon>Basidiomycota</taxon>
        <taxon>Agaricomycotina</taxon>
        <taxon>Agaricomycetes</taxon>
        <taxon>Phallomycetidae</taxon>
        <taxon>Geastrales</taxon>
        <taxon>Sphaerobolaceae</taxon>
        <taxon>Sphaerobolus</taxon>
    </lineage>
</organism>
<dbReference type="HOGENOM" id="CLU_685438_0_0_1"/>
<dbReference type="AlphaFoldDB" id="A0A0C9VFD7"/>
<accession>A0A0C9VFD7</accession>
<reference evidence="1 2" key="1">
    <citation type="submission" date="2014-06" db="EMBL/GenBank/DDBJ databases">
        <title>Evolutionary Origins and Diversification of the Mycorrhizal Mutualists.</title>
        <authorList>
            <consortium name="DOE Joint Genome Institute"/>
            <consortium name="Mycorrhizal Genomics Consortium"/>
            <person name="Kohler A."/>
            <person name="Kuo A."/>
            <person name="Nagy L.G."/>
            <person name="Floudas D."/>
            <person name="Copeland A."/>
            <person name="Barry K.W."/>
            <person name="Cichocki N."/>
            <person name="Veneault-Fourrey C."/>
            <person name="LaButti K."/>
            <person name="Lindquist E.A."/>
            <person name="Lipzen A."/>
            <person name="Lundell T."/>
            <person name="Morin E."/>
            <person name="Murat C."/>
            <person name="Riley R."/>
            <person name="Ohm R."/>
            <person name="Sun H."/>
            <person name="Tunlid A."/>
            <person name="Henrissat B."/>
            <person name="Grigoriev I.V."/>
            <person name="Hibbett D.S."/>
            <person name="Martin F."/>
        </authorList>
    </citation>
    <scope>NUCLEOTIDE SEQUENCE [LARGE SCALE GENOMIC DNA]</scope>
    <source>
        <strain evidence="1 2">SS14</strain>
    </source>
</reference>
<dbReference type="Proteomes" id="UP000054279">
    <property type="component" value="Unassembled WGS sequence"/>
</dbReference>
<dbReference type="Pfam" id="PF14441">
    <property type="entry name" value="OTT_1508_deam"/>
    <property type="match status" value="1"/>
</dbReference>